<sequence>MTIQRLVVLGDSHLEALQLAVGLGLLNVQDVTFSVVPGATAVGLRNPNSITDALNIFRTALAAQPKDSAVLMHLGEVDCGFVIWWRAERYGESTEVQFQDSIHAYRSFLNEVLLMGFSRVCITGASLPTIRDGTDMGEVANKRAEVKVSLVERTELTFRYNQSLREMAIESGVDYFDITDSVVDQSTRLVHDFFRNPDPCNHHLDVSKVVGVWAGKCNDFFYEANISLEKNLVRTVK</sequence>
<gene>
    <name evidence="1" type="ORF">ALO47_03085</name>
</gene>
<protein>
    <recommendedName>
        <fullName evidence="3">SGNH/GDSL hydrolase family protein</fullName>
    </recommendedName>
</protein>
<evidence type="ECO:0000313" key="2">
    <source>
        <dbReference type="Proteomes" id="UP000050554"/>
    </source>
</evidence>
<dbReference type="Gene3D" id="3.40.50.1110">
    <property type="entry name" value="SGNH hydrolase"/>
    <property type="match status" value="1"/>
</dbReference>
<dbReference type="RefSeq" id="WP_004884079.1">
    <property type="nucleotide sequence ID" value="NZ_LJRF01000005.1"/>
</dbReference>
<dbReference type="Proteomes" id="UP000050554">
    <property type="component" value="Unassembled WGS sequence"/>
</dbReference>
<dbReference type="PATRIC" id="fig|55398.3.peg.3882"/>
<accession>A0A0P9ZMR9</accession>
<dbReference type="AlphaFoldDB" id="A0A0P9ZMR9"/>
<dbReference type="GO" id="GO:0016788">
    <property type="term" value="F:hydrolase activity, acting on ester bonds"/>
    <property type="evidence" value="ECO:0007669"/>
    <property type="project" value="UniProtKB-ARBA"/>
</dbReference>
<comment type="caution">
    <text evidence="1">The sequence shown here is derived from an EMBL/GenBank/DDBJ whole genome shotgun (WGS) entry which is preliminary data.</text>
</comment>
<evidence type="ECO:0000313" key="1">
    <source>
        <dbReference type="EMBL" id="KPY51815.1"/>
    </source>
</evidence>
<reference evidence="1 2" key="1">
    <citation type="submission" date="2015-09" db="EMBL/GenBank/DDBJ databases">
        <title>Genome announcement of multiple Pseudomonas syringae strains.</title>
        <authorList>
            <person name="Thakur S."/>
            <person name="Wang P.W."/>
            <person name="Gong Y."/>
            <person name="Weir B.S."/>
            <person name="Guttman D.S."/>
        </authorList>
    </citation>
    <scope>NUCLEOTIDE SEQUENCE [LARGE SCALE GENOMIC DNA]</scope>
    <source>
        <strain evidence="1 2">ICMP3882</strain>
    </source>
</reference>
<dbReference type="InterPro" id="IPR036514">
    <property type="entry name" value="SGNH_hydro_sf"/>
</dbReference>
<dbReference type="SUPFAM" id="SSF52266">
    <property type="entry name" value="SGNH hydrolase"/>
    <property type="match status" value="1"/>
</dbReference>
<dbReference type="EMBL" id="LJRF01000005">
    <property type="protein sequence ID" value="KPY51815.1"/>
    <property type="molecule type" value="Genomic_DNA"/>
</dbReference>
<evidence type="ECO:0008006" key="3">
    <source>
        <dbReference type="Google" id="ProtNLM"/>
    </source>
</evidence>
<name>A0A0P9ZMR9_PSESI</name>
<organism evidence="1 2">
    <name type="scientific">Pseudomonas syringae pv. ribicola</name>
    <dbReference type="NCBI Taxonomy" id="55398"/>
    <lineage>
        <taxon>Bacteria</taxon>
        <taxon>Pseudomonadati</taxon>
        <taxon>Pseudomonadota</taxon>
        <taxon>Gammaproteobacteria</taxon>
        <taxon>Pseudomonadales</taxon>
        <taxon>Pseudomonadaceae</taxon>
        <taxon>Pseudomonas</taxon>
    </lineage>
</organism>
<proteinExistence type="predicted"/>